<dbReference type="Pfam" id="PF02311">
    <property type="entry name" value="AraC_binding"/>
    <property type="match status" value="1"/>
</dbReference>
<name>A0A8E2QGG8_9GAMM</name>
<dbReference type="PRINTS" id="PR00032">
    <property type="entry name" value="HTHARAC"/>
</dbReference>
<accession>A0A8E2QGG8</accession>
<evidence type="ECO:0000256" key="2">
    <source>
        <dbReference type="ARBA" id="ARBA00023015"/>
    </source>
</evidence>
<keyword evidence="9" id="KW-1185">Reference proteome</keyword>
<dbReference type="EMBL" id="POUK01000002">
    <property type="protein sequence ID" value="PNF77645.1"/>
    <property type="molecule type" value="Genomic_DNA"/>
</dbReference>
<evidence type="ECO:0000256" key="4">
    <source>
        <dbReference type="ARBA" id="ARBA00023159"/>
    </source>
</evidence>
<dbReference type="GO" id="GO:0009893">
    <property type="term" value="P:positive regulation of metabolic process"/>
    <property type="evidence" value="ECO:0007669"/>
    <property type="project" value="UniProtKB-ARBA"/>
</dbReference>
<dbReference type="GO" id="GO:0003700">
    <property type="term" value="F:DNA-binding transcription factor activity"/>
    <property type="evidence" value="ECO:0007669"/>
    <property type="project" value="InterPro"/>
</dbReference>
<gene>
    <name evidence="8" type="ORF">CXK95_08140</name>
</gene>
<dbReference type="InterPro" id="IPR050204">
    <property type="entry name" value="AraC_XylS_family_regulators"/>
</dbReference>
<dbReference type="PANTHER" id="PTHR46796">
    <property type="entry name" value="HTH-TYPE TRANSCRIPTIONAL ACTIVATOR RHAS-RELATED"/>
    <property type="match status" value="1"/>
</dbReference>
<evidence type="ECO:0000256" key="5">
    <source>
        <dbReference type="ARBA" id="ARBA00023163"/>
    </source>
</evidence>
<comment type="function">
    <text evidence="6">Regulatory protein of the TOL plasmid xyl operons. XylS activates the xylXYZLTEGFJQKIH operon required for the degradation of toluene, m-xylene and p-xylene.</text>
</comment>
<evidence type="ECO:0000256" key="3">
    <source>
        <dbReference type="ARBA" id="ARBA00023125"/>
    </source>
</evidence>
<dbReference type="SMART" id="SM00342">
    <property type="entry name" value="HTH_ARAC"/>
    <property type="match status" value="1"/>
</dbReference>
<dbReference type="InterPro" id="IPR037923">
    <property type="entry name" value="HTH-like"/>
</dbReference>
<sequence length="276" mass="30539">MATPRSASGVTDGNRLLARPWLPGVELFHADFSGQPFGRHSHDAFAIGAILHGVGGYQCRGARHALPAGTLSLMNPQEPHTGHAESPRLIYRMLYIEEARLPALLGRKRLPRGFRQLNPTDDGAVAAGLAQLAGDFQHGDALGLESRLLQLLELVFTRHGGLRPMQTARRDGGTVAALRDYLEQHYSEAVSLQALAEQLQRHPRHLIEAFRRAYGVPPHTWLLQRRIREAKRRLLDGETLAELALGLGFYDQAHFSGTFRRFTGVTPGQFRATARA</sequence>
<keyword evidence="3" id="KW-0238">DNA-binding</keyword>
<keyword evidence="5" id="KW-0804">Transcription</keyword>
<organism evidence="8 9">
    <name type="scientific">Stutzerimonas degradans</name>
    <dbReference type="NCBI Taxonomy" id="2968968"/>
    <lineage>
        <taxon>Bacteria</taxon>
        <taxon>Pseudomonadati</taxon>
        <taxon>Pseudomonadota</taxon>
        <taxon>Gammaproteobacteria</taxon>
        <taxon>Pseudomonadales</taxon>
        <taxon>Pseudomonadaceae</taxon>
        <taxon>Stutzerimonas</taxon>
    </lineage>
</organism>
<evidence type="ECO:0000256" key="6">
    <source>
        <dbReference type="ARBA" id="ARBA00037345"/>
    </source>
</evidence>
<evidence type="ECO:0000313" key="9">
    <source>
        <dbReference type="Proteomes" id="UP000235881"/>
    </source>
</evidence>
<dbReference type="Pfam" id="PF12833">
    <property type="entry name" value="HTH_18"/>
    <property type="match status" value="1"/>
</dbReference>
<keyword evidence="2" id="KW-0805">Transcription regulation</keyword>
<dbReference type="InterPro" id="IPR003313">
    <property type="entry name" value="AraC-bd"/>
</dbReference>
<dbReference type="InterPro" id="IPR018060">
    <property type="entry name" value="HTH_AraC"/>
</dbReference>
<comment type="subcellular location">
    <subcellularLocation>
        <location evidence="1">Cytoplasm</location>
    </subcellularLocation>
</comment>
<dbReference type="GO" id="GO:0043565">
    <property type="term" value="F:sequence-specific DNA binding"/>
    <property type="evidence" value="ECO:0007669"/>
    <property type="project" value="InterPro"/>
</dbReference>
<feature type="domain" description="HTH araC/xylS-type" evidence="7">
    <location>
        <begin position="176"/>
        <end position="273"/>
    </location>
</feature>
<dbReference type="PANTHER" id="PTHR46796:SF2">
    <property type="entry name" value="TRANSCRIPTIONAL REGULATORY PROTEIN"/>
    <property type="match status" value="1"/>
</dbReference>
<dbReference type="Gene3D" id="1.10.10.60">
    <property type="entry name" value="Homeodomain-like"/>
    <property type="match status" value="1"/>
</dbReference>
<dbReference type="PROSITE" id="PS00041">
    <property type="entry name" value="HTH_ARAC_FAMILY_1"/>
    <property type="match status" value="1"/>
</dbReference>
<dbReference type="InterPro" id="IPR009057">
    <property type="entry name" value="Homeodomain-like_sf"/>
</dbReference>
<protein>
    <submittedName>
        <fullName evidence="8">AraC family transcriptional regulator</fullName>
    </submittedName>
</protein>
<dbReference type="AlphaFoldDB" id="A0A8E2QGG8"/>
<evidence type="ECO:0000256" key="1">
    <source>
        <dbReference type="ARBA" id="ARBA00004496"/>
    </source>
</evidence>
<dbReference type="RefSeq" id="WP_043294851.1">
    <property type="nucleotide sequence ID" value="NZ_CP065721.1"/>
</dbReference>
<dbReference type="SUPFAM" id="SSF51215">
    <property type="entry name" value="Regulatory protein AraC"/>
    <property type="match status" value="1"/>
</dbReference>
<keyword evidence="4" id="KW-0010">Activator</keyword>
<evidence type="ECO:0000313" key="8">
    <source>
        <dbReference type="EMBL" id="PNF77645.1"/>
    </source>
</evidence>
<evidence type="ECO:0000259" key="7">
    <source>
        <dbReference type="PROSITE" id="PS01124"/>
    </source>
</evidence>
<dbReference type="Proteomes" id="UP000235881">
    <property type="component" value="Unassembled WGS sequence"/>
</dbReference>
<dbReference type="SUPFAM" id="SSF46689">
    <property type="entry name" value="Homeodomain-like"/>
    <property type="match status" value="2"/>
</dbReference>
<proteinExistence type="predicted"/>
<dbReference type="InterPro" id="IPR020449">
    <property type="entry name" value="Tscrpt_reg_AraC-type_HTH"/>
</dbReference>
<reference evidence="8 9" key="1">
    <citation type="submission" date="2018-01" db="EMBL/GenBank/DDBJ databases">
        <title>Denitrification phenotypes of diverse strains of Pseudomonas stutzeri.</title>
        <authorList>
            <person name="Milligan D.A."/>
            <person name="Bergaust L."/>
            <person name="Bakken L.R."/>
            <person name="Frostegard A."/>
        </authorList>
    </citation>
    <scope>NUCLEOTIDE SEQUENCE [LARGE SCALE GENOMIC DNA]</scope>
    <source>
        <strain evidence="8 9">DSM 50238</strain>
    </source>
</reference>
<dbReference type="GO" id="GO:0005737">
    <property type="term" value="C:cytoplasm"/>
    <property type="evidence" value="ECO:0007669"/>
    <property type="project" value="UniProtKB-SubCell"/>
</dbReference>
<comment type="caution">
    <text evidence="8">The sequence shown here is derived from an EMBL/GenBank/DDBJ whole genome shotgun (WGS) entry which is preliminary data.</text>
</comment>
<dbReference type="PROSITE" id="PS01124">
    <property type="entry name" value="HTH_ARAC_FAMILY_2"/>
    <property type="match status" value="1"/>
</dbReference>
<dbReference type="InterPro" id="IPR018062">
    <property type="entry name" value="HTH_AraC-typ_CS"/>
</dbReference>